<accession>A0A7L5DMF6</accession>
<dbReference type="AlphaFoldDB" id="A0A7L5DMF6"/>
<dbReference type="KEGG" id="srho:HH216_09715"/>
<proteinExistence type="predicted"/>
<organism evidence="1 2">
    <name type="scientific">Spirosoma rhododendri</name>
    <dbReference type="NCBI Taxonomy" id="2728024"/>
    <lineage>
        <taxon>Bacteria</taxon>
        <taxon>Pseudomonadati</taxon>
        <taxon>Bacteroidota</taxon>
        <taxon>Cytophagia</taxon>
        <taxon>Cytophagales</taxon>
        <taxon>Cytophagaceae</taxon>
        <taxon>Spirosoma</taxon>
    </lineage>
</organism>
<gene>
    <name evidence="1" type="ORF">HH216_09715</name>
</gene>
<sequence length="101" mass="11652">MNHRGRFQAQGRKLEESEAWAQPAPLYLQQGKSLLSNLKEKIPLFELRKRAEAFQTCEQFIERASQNGGINIVDKPLRKSFPRNETERVDLEVLKGNAFLP</sequence>
<protein>
    <submittedName>
        <fullName evidence="1">Uncharacterized protein</fullName>
    </submittedName>
</protein>
<evidence type="ECO:0000313" key="2">
    <source>
        <dbReference type="Proteomes" id="UP000501128"/>
    </source>
</evidence>
<keyword evidence="2" id="KW-1185">Reference proteome</keyword>
<dbReference type="RefSeq" id="WP_169550639.1">
    <property type="nucleotide sequence ID" value="NZ_CP051677.1"/>
</dbReference>
<evidence type="ECO:0000313" key="1">
    <source>
        <dbReference type="EMBL" id="QJD78671.1"/>
    </source>
</evidence>
<reference evidence="1 2" key="1">
    <citation type="submission" date="2020-04" db="EMBL/GenBank/DDBJ databases">
        <title>Genome sequencing of novel species.</title>
        <authorList>
            <person name="Heo J."/>
            <person name="Kim S.-J."/>
            <person name="Kim J.-S."/>
            <person name="Hong S.-B."/>
            <person name="Kwon S.-W."/>
        </authorList>
    </citation>
    <scope>NUCLEOTIDE SEQUENCE [LARGE SCALE GENOMIC DNA]</scope>
    <source>
        <strain evidence="1 2">CJU-R4</strain>
    </source>
</reference>
<dbReference type="Proteomes" id="UP000501128">
    <property type="component" value="Chromosome"/>
</dbReference>
<dbReference type="EMBL" id="CP051677">
    <property type="protein sequence ID" value="QJD78671.1"/>
    <property type="molecule type" value="Genomic_DNA"/>
</dbReference>
<name>A0A7L5DMF6_9BACT</name>